<protein>
    <recommendedName>
        <fullName evidence="2">Tyr recombinase domain-containing protein</fullName>
    </recommendedName>
</protein>
<evidence type="ECO:0000313" key="3">
    <source>
        <dbReference type="EMBL" id="ARU16828.1"/>
    </source>
</evidence>
<organism evidence="3 4">
    <name type="scientific">Croceicoccus marinus</name>
    <dbReference type="NCBI Taxonomy" id="450378"/>
    <lineage>
        <taxon>Bacteria</taxon>
        <taxon>Pseudomonadati</taxon>
        <taxon>Pseudomonadota</taxon>
        <taxon>Alphaproteobacteria</taxon>
        <taxon>Sphingomonadales</taxon>
        <taxon>Erythrobacteraceae</taxon>
        <taxon>Croceicoccus</taxon>
    </lineage>
</organism>
<reference evidence="3" key="1">
    <citation type="submission" date="2017-01" db="EMBL/GenBank/DDBJ databases">
        <title>Complete genome sequence of esterase-producing bacterium Croceicoccus marinus E4A9.</title>
        <authorList>
            <person name="Wu Y.-H."/>
            <person name="Cheng H."/>
            <person name="Xu L."/>
            <person name="Huo Y.-Y."/>
            <person name="Wang C.-S."/>
            <person name="Xu X.-W."/>
        </authorList>
    </citation>
    <scope>NUCLEOTIDE SEQUENCE [LARGE SCALE GENOMIC DNA]</scope>
    <source>
        <strain evidence="3">E4A9</strain>
    </source>
</reference>
<keyword evidence="4" id="KW-1185">Reference proteome</keyword>
<dbReference type="GO" id="GO:0006310">
    <property type="term" value="P:DNA recombination"/>
    <property type="evidence" value="ECO:0007669"/>
    <property type="project" value="UniProtKB-KW"/>
</dbReference>
<dbReference type="GO" id="GO:0015074">
    <property type="term" value="P:DNA integration"/>
    <property type="evidence" value="ECO:0007669"/>
    <property type="project" value="InterPro"/>
</dbReference>
<dbReference type="InterPro" id="IPR002104">
    <property type="entry name" value="Integrase_catalytic"/>
</dbReference>
<dbReference type="AlphaFoldDB" id="A0A1Z1FDC5"/>
<evidence type="ECO:0000256" key="1">
    <source>
        <dbReference type="ARBA" id="ARBA00023172"/>
    </source>
</evidence>
<evidence type="ECO:0000259" key="2">
    <source>
        <dbReference type="PROSITE" id="PS51898"/>
    </source>
</evidence>
<dbReference type="KEGG" id="cman:A9D14_12410"/>
<name>A0A1Z1FDC5_9SPHN</name>
<dbReference type="GO" id="GO:0003677">
    <property type="term" value="F:DNA binding"/>
    <property type="evidence" value="ECO:0007669"/>
    <property type="project" value="InterPro"/>
</dbReference>
<keyword evidence="1" id="KW-0233">DNA recombination</keyword>
<dbReference type="STRING" id="450378.GCA_001661675_02492"/>
<dbReference type="EMBL" id="CP019602">
    <property type="protein sequence ID" value="ARU16828.1"/>
    <property type="molecule type" value="Genomic_DNA"/>
</dbReference>
<accession>A0A1Z1FDC5</accession>
<dbReference type="Gene3D" id="1.10.443.10">
    <property type="entry name" value="Intergrase catalytic core"/>
    <property type="match status" value="1"/>
</dbReference>
<dbReference type="PROSITE" id="PS51898">
    <property type="entry name" value="TYR_RECOMBINASE"/>
    <property type="match status" value="1"/>
</dbReference>
<dbReference type="InterPro" id="IPR013762">
    <property type="entry name" value="Integrase-like_cat_sf"/>
</dbReference>
<feature type="domain" description="Tyr recombinase" evidence="2">
    <location>
        <begin position="48"/>
        <end position="269"/>
    </location>
</feature>
<proteinExistence type="predicted"/>
<gene>
    <name evidence="3" type="ORF">A9D14_12410</name>
</gene>
<dbReference type="InterPro" id="IPR011010">
    <property type="entry name" value="DNA_brk_join_enz"/>
</dbReference>
<dbReference type="Proteomes" id="UP000195807">
    <property type="component" value="Chromosome"/>
</dbReference>
<sequence>MRFVTDVLRHLGVDEADEVQRLEARLTRIEALYSQIAPKKKKAAAPIRALPAIVVEELYEIFDPLSQRNPFKTVQIRSRNYLLFILYLHLGLRRGEALLLSASAIRSDYDLITGREYRWINVTTLEGEDPRYLQPALKTEQSQRQLPVTPELVALFDNYVGNYRIHSKYGHLFISQKKTPLALQTVNDIFNVATTSLSPAAKAALEVRGWAKIPARGKGSQDEREGKRWISPHDLRHTAAVLRLKRFVDSGDEMEKAIGKLDTRNNLSL</sequence>
<dbReference type="CDD" id="cd00397">
    <property type="entry name" value="DNA_BRE_C"/>
    <property type="match status" value="1"/>
</dbReference>
<dbReference type="SUPFAM" id="SSF56349">
    <property type="entry name" value="DNA breaking-rejoining enzymes"/>
    <property type="match status" value="1"/>
</dbReference>
<evidence type="ECO:0000313" key="4">
    <source>
        <dbReference type="Proteomes" id="UP000195807"/>
    </source>
</evidence>